<feature type="domain" description="Major facilitator superfamily (MFS) profile" evidence="8">
    <location>
        <begin position="40"/>
        <end position="221"/>
    </location>
</feature>
<dbReference type="Pfam" id="PF05977">
    <property type="entry name" value="MFS_3"/>
    <property type="match status" value="1"/>
</dbReference>
<evidence type="ECO:0000256" key="7">
    <source>
        <dbReference type="SAM" id="Phobius"/>
    </source>
</evidence>
<dbReference type="PANTHER" id="PTHR23513">
    <property type="entry name" value="INTEGRAL MEMBRANE EFFLUX PROTEIN-RELATED"/>
    <property type="match status" value="1"/>
</dbReference>
<dbReference type="InterPro" id="IPR036259">
    <property type="entry name" value="MFS_trans_sf"/>
</dbReference>
<evidence type="ECO:0000256" key="4">
    <source>
        <dbReference type="ARBA" id="ARBA00022692"/>
    </source>
</evidence>
<evidence type="ECO:0000256" key="3">
    <source>
        <dbReference type="ARBA" id="ARBA00022475"/>
    </source>
</evidence>
<comment type="caution">
    <text evidence="9">The sequence shown here is derived from an EMBL/GenBank/DDBJ whole genome shotgun (WGS) entry which is preliminary data.</text>
</comment>
<feature type="transmembrane region" description="Helical" evidence="7">
    <location>
        <begin position="38"/>
        <end position="62"/>
    </location>
</feature>
<feature type="transmembrane region" description="Helical" evidence="7">
    <location>
        <begin position="168"/>
        <end position="188"/>
    </location>
</feature>
<dbReference type="PANTHER" id="PTHR23513:SF11">
    <property type="entry name" value="STAPHYLOFERRIN A TRANSPORTER"/>
    <property type="match status" value="1"/>
</dbReference>
<evidence type="ECO:0000256" key="6">
    <source>
        <dbReference type="ARBA" id="ARBA00023136"/>
    </source>
</evidence>
<evidence type="ECO:0000256" key="1">
    <source>
        <dbReference type="ARBA" id="ARBA00004651"/>
    </source>
</evidence>
<proteinExistence type="predicted"/>
<dbReference type="SUPFAM" id="SSF103473">
    <property type="entry name" value="MFS general substrate transporter"/>
    <property type="match status" value="1"/>
</dbReference>
<dbReference type="GO" id="GO:0022857">
    <property type="term" value="F:transmembrane transporter activity"/>
    <property type="evidence" value="ECO:0007669"/>
    <property type="project" value="InterPro"/>
</dbReference>
<gene>
    <name evidence="9" type="ORF">S01H4_27753</name>
</gene>
<feature type="transmembrane region" description="Helical" evidence="7">
    <location>
        <begin position="138"/>
        <end position="156"/>
    </location>
</feature>
<organism evidence="9">
    <name type="scientific">marine sediment metagenome</name>
    <dbReference type="NCBI Taxonomy" id="412755"/>
    <lineage>
        <taxon>unclassified sequences</taxon>
        <taxon>metagenomes</taxon>
        <taxon>ecological metagenomes</taxon>
    </lineage>
</organism>
<name>X1BDL4_9ZZZZ</name>
<comment type="subcellular location">
    <subcellularLocation>
        <location evidence="1">Cell membrane</location>
        <topology evidence="1">Multi-pass membrane protein</topology>
    </subcellularLocation>
</comment>
<keyword evidence="5 7" id="KW-1133">Transmembrane helix</keyword>
<reference evidence="9" key="1">
    <citation type="journal article" date="2014" name="Front. Microbiol.">
        <title>High frequency of phylogenetically diverse reductive dehalogenase-homologous genes in deep subseafloor sedimentary metagenomes.</title>
        <authorList>
            <person name="Kawai M."/>
            <person name="Futagami T."/>
            <person name="Toyoda A."/>
            <person name="Takaki Y."/>
            <person name="Nishi S."/>
            <person name="Hori S."/>
            <person name="Arai W."/>
            <person name="Tsubouchi T."/>
            <person name="Morono Y."/>
            <person name="Uchiyama I."/>
            <person name="Ito T."/>
            <person name="Fujiyama A."/>
            <person name="Inagaki F."/>
            <person name="Takami H."/>
        </authorList>
    </citation>
    <scope>NUCLEOTIDE SEQUENCE</scope>
    <source>
        <strain evidence="9">Expedition CK06-06</strain>
    </source>
</reference>
<keyword evidence="4 7" id="KW-0812">Transmembrane</keyword>
<keyword evidence="6 7" id="KW-0472">Membrane</keyword>
<dbReference type="PROSITE" id="PS50850">
    <property type="entry name" value="MFS"/>
    <property type="match status" value="1"/>
</dbReference>
<feature type="transmembrane region" description="Helical" evidence="7">
    <location>
        <begin position="112"/>
        <end position="132"/>
    </location>
</feature>
<feature type="transmembrane region" description="Helical" evidence="7">
    <location>
        <begin position="82"/>
        <end position="100"/>
    </location>
</feature>
<keyword evidence="3" id="KW-1003">Cell membrane</keyword>
<dbReference type="Gene3D" id="1.20.1250.20">
    <property type="entry name" value="MFS general substrate transporter like domains"/>
    <property type="match status" value="1"/>
</dbReference>
<dbReference type="AlphaFoldDB" id="X1BDL4"/>
<feature type="transmembrane region" description="Helical" evidence="7">
    <location>
        <begin position="194"/>
        <end position="217"/>
    </location>
</feature>
<evidence type="ECO:0000259" key="8">
    <source>
        <dbReference type="PROSITE" id="PS50850"/>
    </source>
</evidence>
<sequence length="221" mass="24538">LLVVMATLTLLHLRIKPIEHKPIEHHVWDDLKEGLNTVFGYFPFAMIILLAGFSGFCAWPYIFQLPIVNAYDLHGTPMTLGLLLAVGGLGGTIGAFLLSFRKKVLYLSRYMLSSIIIMSISLIGLSFCRHVITAGFAIFFLDLGMSCLFVTTSVFFQQIVAEEQRGRAMSILVLSVFGLVPFGSLIFFGGLGQWLGAMAMFRIAGFIGFIVFIIFLINLKR</sequence>
<evidence type="ECO:0000256" key="2">
    <source>
        <dbReference type="ARBA" id="ARBA00022448"/>
    </source>
</evidence>
<accession>X1BDL4</accession>
<feature type="non-terminal residue" evidence="9">
    <location>
        <position position="221"/>
    </location>
</feature>
<dbReference type="InterPro" id="IPR010290">
    <property type="entry name" value="TM_effector"/>
</dbReference>
<dbReference type="GO" id="GO:0005886">
    <property type="term" value="C:plasma membrane"/>
    <property type="evidence" value="ECO:0007669"/>
    <property type="project" value="UniProtKB-SubCell"/>
</dbReference>
<dbReference type="InterPro" id="IPR020846">
    <property type="entry name" value="MFS_dom"/>
</dbReference>
<evidence type="ECO:0000313" key="9">
    <source>
        <dbReference type="EMBL" id="GAG79322.1"/>
    </source>
</evidence>
<dbReference type="EMBL" id="BART01013632">
    <property type="protein sequence ID" value="GAG79322.1"/>
    <property type="molecule type" value="Genomic_DNA"/>
</dbReference>
<protein>
    <recommendedName>
        <fullName evidence="8">Major facilitator superfamily (MFS) profile domain-containing protein</fullName>
    </recommendedName>
</protein>
<evidence type="ECO:0000256" key="5">
    <source>
        <dbReference type="ARBA" id="ARBA00022989"/>
    </source>
</evidence>
<keyword evidence="2" id="KW-0813">Transport</keyword>
<feature type="non-terminal residue" evidence="9">
    <location>
        <position position="1"/>
    </location>
</feature>